<gene>
    <name evidence="1" type="ORF">METZ01_LOCUS453677</name>
</gene>
<proteinExistence type="predicted"/>
<evidence type="ECO:0008006" key="2">
    <source>
        <dbReference type="Google" id="ProtNLM"/>
    </source>
</evidence>
<protein>
    <recommendedName>
        <fullName evidence="2">Glycosyltransferase 2-like domain-containing protein</fullName>
    </recommendedName>
</protein>
<name>A0A382ZZK6_9ZZZZ</name>
<feature type="non-terminal residue" evidence="1">
    <location>
        <position position="193"/>
    </location>
</feature>
<dbReference type="CDD" id="cd00761">
    <property type="entry name" value="Glyco_tranf_GTA_type"/>
    <property type="match status" value="1"/>
</dbReference>
<sequence length="193" mass="22507">MNHKLNKYINNKLANKKWSPNKTPNKTHYDFIITIPCYNEYDYIFKTLDSINDQDKNILKNTLVSITINNSVEEDKSIVLNNQRTYKKILDNKYDFELIVIDAFSKNKSLQSKIAGVGMARKISVDAMISYLKSNSIICFIDADTILSEKYLSIIKLSYDKNNWNAATINFSHQKDEPKTKKLIEEYEKFLKV</sequence>
<organism evidence="1">
    <name type="scientific">marine metagenome</name>
    <dbReference type="NCBI Taxonomy" id="408172"/>
    <lineage>
        <taxon>unclassified sequences</taxon>
        <taxon>metagenomes</taxon>
        <taxon>ecological metagenomes</taxon>
    </lineage>
</organism>
<dbReference type="SUPFAM" id="SSF53448">
    <property type="entry name" value="Nucleotide-diphospho-sugar transferases"/>
    <property type="match status" value="1"/>
</dbReference>
<evidence type="ECO:0000313" key="1">
    <source>
        <dbReference type="EMBL" id="SVE00823.1"/>
    </source>
</evidence>
<dbReference type="InterPro" id="IPR029044">
    <property type="entry name" value="Nucleotide-diphossugar_trans"/>
</dbReference>
<dbReference type="EMBL" id="UINC01187874">
    <property type="protein sequence ID" value="SVE00823.1"/>
    <property type="molecule type" value="Genomic_DNA"/>
</dbReference>
<accession>A0A382ZZK6</accession>
<reference evidence="1" key="1">
    <citation type="submission" date="2018-05" db="EMBL/GenBank/DDBJ databases">
        <authorList>
            <person name="Lanie J.A."/>
            <person name="Ng W.-L."/>
            <person name="Kazmierczak K.M."/>
            <person name="Andrzejewski T.M."/>
            <person name="Davidsen T.M."/>
            <person name="Wayne K.J."/>
            <person name="Tettelin H."/>
            <person name="Glass J.I."/>
            <person name="Rusch D."/>
            <person name="Podicherti R."/>
            <person name="Tsui H.-C.T."/>
            <person name="Winkler M.E."/>
        </authorList>
    </citation>
    <scope>NUCLEOTIDE SEQUENCE</scope>
</reference>
<dbReference type="AlphaFoldDB" id="A0A382ZZK6"/>
<dbReference type="Gene3D" id="3.90.550.10">
    <property type="entry name" value="Spore Coat Polysaccharide Biosynthesis Protein SpsA, Chain A"/>
    <property type="match status" value="1"/>
</dbReference>